<evidence type="ECO:0000256" key="5">
    <source>
        <dbReference type="ARBA" id="ARBA00022989"/>
    </source>
</evidence>
<dbReference type="PANTHER" id="PTHR11351:SF33">
    <property type="entry name" value="DELTA-9 FATTY ACID DESATURASE, DESA"/>
    <property type="match status" value="1"/>
</dbReference>
<keyword evidence="4" id="KW-0276">Fatty acid metabolism</keyword>
<evidence type="ECO:0000256" key="8">
    <source>
        <dbReference type="ARBA" id="ARBA00023098"/>
    </source>
</evidence>
<evidence type="ECO:0000313" key="13">
    <source>
        <dbReference type="EMBL" id="BDT56517.1"/>
    </source>
</evidence>
<feature type="transmembrane region" description="Helical" evidence="10">
    <location>
        <begin position="143"/>
        <end position="169"/>
    </location>
</feature>
<protein>
    <submittedName>
        <fullName evidence="13">Aminotransferase</fullName>
    </submittedName>
</protein>
<dbReference type="EMBL" id="AP026966">
    <property type="protein sequence ID" value="BDT56517.1"/>
    <property type="molecule type" value="Genomic_DNA"/>
</dbReference>
<keyword evidence="3 10" id="KW-0812">Transmembrane</keyword>
<dbReference type="CDD" id="cd03505">
    <property type="entry name" value="Delta9-FADS-like"/>
    <property type="match status" value="1"/>
</dbReference>
<comment type="subcellular location">
    <subcellularLocation>
        <location evidence="1">Membrane</location>
        <topology evidence="1">Multi-pass membrane protein</topology>
    </subcellularLocation>
</comment>
<evidence type="ECO:0000256" key="4">
    <source>
        <dbReference type="ARBA" id="ARBA00022832"/>
    </source>
</evidence>
<keyword evidence="13" id="KW-0032">Aminotransferase</keyword>
<evidence type="ECO:0000256" key="6">
    <source>
        <dbReference type="ARBA" id="ARBA00023002"/>
    </source>
</evidence>
<dbReference type="PANTHER" id="PTHR11351">
    <property type="entry name" value="ACYL-COA DESATURASE"/>
    <property type="match status" value="1"/>
</dbReference>
<dbReference type="Pfam" id="PF01610">
    <property type="entry name" value="DDE_Tnp_ISL3"/>
    <property type="match status" value="1"/>
</dbReference>
<keyword evidence="5 10" id="KW-1133">Transmembrane helix</keyword>
<keyword evidence="7" id="KW-0408">Iron</keyword>
<keyword evidence="13" id="KW-0808">Transferase</keyword>
<gene>
    <name evidence="13" type="ORF">MasN3_00110</name>
</gene>
<evidence type="ECO:0000256" key="2">
    <source>
        <dbReference type="ARBA" id="ARBA00008749"/>
    </source>
</evidence>
<evidence type="ECO:0000256" key="7">
    <source>
        <dbReference type="ARBA" id="ARBA00023004"/>
    </source>
</evidence>
<evidence type="ECO:0000256" key="10">
    <source>
        <dbReference type="SAM" id="Phobius"/>
    </source>
</evidence>
<dbReference type="InterPro" id="IPR002560">
    <property type="entry name" value="Transposase_DDE"/>
</dbReference>
<keyword evidence="6" id="KW-0560">Oxidoreductase</keyword>
<proteinExistence type="inferred from homology"/>
<evidence type="ECO:0000259" key="12">
    <source>
        <dbReference type="Pfam" id="PF01610"/>
    </source>
</evidence>
<feature type="transmembrane region" description="Helical" evidence="10">
    <location>
        <begin position="20"/>
        <end position="39"/>
    </location>
</feature>
<dbReference type="InterPro" id="IPR005804">
    <property type="entry name" value="FA_desaturase_dom"/>
</dbReference>
<keyword evidence="8" id="KW-0443">Lipid metabolism</keyword>
<dbReference type="GO" id="GO:0008483">
    <property type="term" value="F:transaminase activity"/>
    <property type="evidence" value="ECO:0007669"/>
    <property type="project" value="UniProtKB-KW"/>
</dbReference>
<comment type="similarity">
    <text evidence="2">Belongs to the fatty acid desaturase type 2 family.</text>
</comment>
<dbReference type="InterPro" id="IPR015876">
    <property type="entry name" value="Acyl-CoA_DS"/>
</dbReference>
<reference evidence="13" key="1">
    <citation type="submission" date="2022-11" db="EMBL/GenBank/DDBJ databases">
        <title>Isolation and characterization of PLA-degrading bacterium Massilia sp. from Antarctic soil.</title>
        <authorList>
            <person name="Sato K."/>
            <person name="Gomez-Fuentes C."/>
            <person name="Ahmad S.A."/>
            <person name="Zulkharnain A."/>
        </authorList>
    </citation>
    <scope>NUCLEOTIDE SEQUENCE</scope>
    <source>
        <strain evidence="13">N-3</strain>
    </source>
</reference>
<keyword evidence="14" id="KW-1185">Reference proteome</keyword>
<feature type="domain" description="Fatty acid desaturase" evidence="11">
    <location>
        <begin position="18"/>
        <end position="231"/>
    </location>
</feature>
<dbReference type="Pfam" id="PF00487">
    <property type="entry name" value="FA_desaturase"/>
    <property type="match status" value="1"/>
</dbReference>
<name>A0ABN6T2S3_9BURK</name>
<evidence type="ECO:0000256" key="9">
    <source>
        <dbReference type="ARBA" id="ARBA00023136"/>
    </source>
</evidence>
<sequence>MDAFLLFLADGLTGASPLAILAYTLLATHVTIVAVTVYLHRHQAHRALSLHPLVAHFFRFWLWLTTGMVTREWVAIHRRHHAHCEREGDPHSPRQVGLRTVLLRGAELYRTASQDVDAIARYAAGCPDDAIERGLYSRFTWQGVGLLLVLDVLLFGVIGLSVWGIQMLWIPVLAAGVINGAGHAVGYRNFDCQEAATNIVPFGVLIGGEELHNNHHTFATSAKLSVKWYEFDIGWMYIRLLEWLRLAKARPLPAPPRIRYRHALVDAATLRAVLANRARVMAALNARLRPVWRRELRGIAPGSGLDRKAALRLLSRDPGYLNGDEQGRLGGLLASSDYLSRVQALREQLAQLWQRSLASEEQLMEALSAWCFRAAADSCAQVRSFAAELRGYS</sequence>
<organism evidence="13 14">
    <name type="scientific">Massilia varians</name>
    <dbReference type="NCBI Taxonomy" id="457921"/>
    <lineage>
        <taxon>Bacteria</taxon>
        <taxon>Pseudomonadati</taxon>
        <taxon>Pseudomonadota</taxon>
        <taxon>Betaproteobacteria</taxon>
        <taxon>Burkholderiales</taxon>
        <taxon>Oxalobacteraceae</taxon>
        <taxon>Telluria group</taxon>
        <taxon>Massilia</taxon>
    </lineage>
</organism>
<accession>A0ABN6T2S3</accession>
<evidence type="ECO:0000256" key="1">
    <source>
        <dbReference type="ARBA" id="ARBA00004141"/>
    </source>
</evidence>
<evidence type="ECO:0000313" key="14">
    <source>
        <dbReference type="Proteomes" id="UP001163336"/>
    </source>
</evidence>
<dbReference type="Proteomes" id="UP001163336">
    <property type="component" value="Chromosome"/>
</dbReference>
<keyword evidence="9 10" id="KW-0472">Membrane</keyword>
<evidence type="ECO:0000256" key="3">
    <source>
        <dbReference type="ARBA" id="ARBA00022692"/>
    </source>
</evidence>
<evidence type="ECO:0000259" key="11">
    <source>
        <dbReference type="Pfam" id="PF00487"/>
    </source>
</evidence>
<feature type="domain" description="Transposase IS204/IS1001/IS1096/IS1165 DDE" evidence="12">
    <location>
        <begin position="280"/>
        <end position="390"/>
    </location>
</feature>
<dbReference type="RefSeq" id="WP_281911203.1">
    <property type="nucleotide sequence ID" value="NZ_AP026966.1"/>
</dbReference>